<evidence type="ECO:0000256" key="6">
    <source>
        <dbReference type="PROSITE-ProRule" id="PRU00421"/>
    </source>
</evidence>
<dbReference type="AlphaFoldDB" id="A0A7Z8K1T6"/>
<dbReference type="InterPro" id="IPR050429">
    <property type="entry name" value="PTS_Glucose_EIICBA"/>
</dbReference>
<evidence type="ECO:0000259" key="7">
    <source>
        <dbReference type="PROSITE" id="PS51098"/>
    </source>
</evidence>
<feature type="domain" description="PTS EIIB type-1" evidence="7">
    <location>
        <begin position="6"/>
        <end position="81"/>
    </location>
</feature>
<dbReference type="PANTHER" id="PTHR30009">
    <property type="entry name" value="CYTOCHROME C-TYPE SYNTHESIS PROTEIN AND PTS TRANSMEMBRANE COMPONENT"/>
    <property type="match status" value="1"/>
</dbReference>
<name>A0A7Z8K1T6_9CELL</name>
<dbReference type="Proteomes" id="UP000308121">
    <property type="component" value="Unassembled WGS sequence"/>
</dbReference>
<sequence>MSTQGAGQAAAILAGLGGVGNIDEIEPCTTRLRSLVKEPSRVDAAALRAAGAFGVMVSGRVVQVVIGPSVDTLASDLEDLM</sequence>
<evidence type="ECO:0000313" key="8">
    <source>
        <dbReference type="EMBL" id="TKR26826.1"/>
    </source>
</evidence>
<dbReference type="GO" id="GO:0005886">
    <property type="term" value="C:plasma membrane"/>
    <property type="evidence" value="ECO:0007669"/>
    <property type="project" value="TreeGrafter"/>
</dbReference>
<feature type="active site" description="Phosphocysteine intermediate; for EIIB activity" evidence="6">
    <location>
        <position position="28"/>
    </location>
</feature>
<dbReference type="PROSITE" id="PS51098">
    <property type="entry name" value="PTS_EIIB_TYPE_1"/>
    <property type="match status" value="1"/>
</dbReference>
<dbReference type="SUPFAM" id="SSF55604">
    <property type="entry name" value="Glucose permease domain IIB"/>
    <property type="match status" value="1"/>
</dbReference>
<dbReference type="InterPro" id="IPR036878">
    <property type="entry name" value="Glu_permease_IIB"/>
</dbReference>
<keyword evidence="4" id="KW-0598">Phosphotransferase system</keyword>
<dbReference type="Gene3D" id="3.30.1360.60">
    <property type="entry name" value="Glucose permease domain IIB"/>
    <property type="match status" value="1"/>
</dbReference>
<evidence type="ECO:0000256" key="3">
    <source>
        <dbReference type="ARBA" id="ARBA00022679"/>
    </source>
</evidence>
<accession>A0A7Z8K1T6</accession>
<gene>
    <name evidence="8" type="ORF">FA014_03695</name>
</gene>
<keyword evidence="2 8" id="KW-0762">Sugar transport</keyword>
<dbReference type="GO" id="GO:0008982">
    <property type="term" value="F:protein-N(PI)-phosphohistidine-sugar phosphotransferase activity"/>
    <property type="evidence" value="ECO:0007669"/>
    <property type="project" value="InterPro"/>
</dbReference>
<dbReference type="EMBL" id="SZYE01000014">
    <property type="protein sequence ID" value="TKR26826.1"/>
    <property type="molecule type" value="Genomic_DNA"/>
</dbReference>
<dbReference type="GO" id="GO:0090563">
    <property type="term" value="F:protein-phosphocysteine-sugar phosphotransferase activity"/>
    <property type="evidence" value="ECO:0007669"/>
    <property type="project" value="TreeGrafter"/>
</dbReference>
<dbReference type="GO" id="GO:0015764">
    <property type="term" value="P:N-acetylglucosamine transport"/>
    <property type="evidence" value="ECO:0007669"/>
    <property type="project" value="TreeGrafter"/>
</dbReference>
<evidence type="ECO:0000256" key="1">
    <source>
        <dbReference type="ARBA" id="ARBA00022448"/>
    </source>
</evidence>
<evidence type="ECO:0000256" key="5">
    <source>
        <dbReference type="ARBA" id="ARBA00022777"/>
    </source>
</evidence>
<protein>
    <submittedName>
        <fullName evidence="8">PTS sugar transporter</fullName>
    </submittedName>
</protein>
<comment type="caution">
    <text evidence="8">The sequence shown here is derived from an EMBL/GenBank/DDBJ whole genome shotgun (WGS) entry which is preliminary data.</text>
</comment>
<dbReference type="InterPro" id="IPR001996">
    <property type="entry name" value="PTS_IIB_1"/>
</dbReference>
<dbReference type="PANTHER" id="PTHR30009:SF4">
    <property type="entry name" value="PTS SYSTEM N-ACETYLGLUCOSAMINE-SPECIFIC EIICBA COMPONENT"/>
    <property type="match status" value="1"/>
</dbReference>
<keyword evidence="3" id="KW-0808">Transferase</keyword>
<evidence type="ECO:0000313" key="9">
    <source>
        <dbReference type="Proteomes" id="UP000308121"/>
    </source>
</evidence>
<dbReference type="InterPro" id="IPR018113">
    <property type="entry name" value="PTrfase_EIIB_Cys"/>
</dbReference>
<dbReference type="NCBIfam" id="TIGR00826">
    <property type="entry name" value="EIIB_glc"/>
    <property type="match status" value="1"/>
</dbReference>
<evidence type="ECO:0000256" key="2">
    <source>
        <dbReference type="ARBA" id="ARBA00022597"/>
    </source>
</evidence>
<organism evidence="8 9">
    <name type="scientific">Cellulomonas hominis</name>
    <dbReference type="NCBI Taxonomy" id="156981"/>
    <lineage>
        <taxon>Bacteria</taxon>
        <taxon>Bacillati</taxon>
        <taxon>Actinomycetota</taxon>
        <taxon>Actinomycetes</taxon>
        <taxon>Micrococcales</taxon>
        <taxon>Cellulomonadaceae</taxon>
        <taxon>Cellulomonas</taxon>
    </lineage>
</organism>
<dbReference type="Pfam" id="PF00367">
    <property type="entry name" value="PTS_EIIB"/>
    <property type="match status" value="1"/>
</dbReference>
<dbReference type="RefSeq" id="WP_154728352.1">
    <property type="nucleotide sequence ID" value="NZ_SZYE01000014.1"/>
</dbReference>
<proteinExistence type="predicted"/>
<keyword evidence="1" id="KW-0813">Transport</keyword>
<evidence type="ECO:0000256" key="4">
    <source>
        <dbReference type="ARBA" id="ARBA00022683"/>
    </source>
</evidence>
<keyword evidence="5" id="KW-0418">Kinase</keyword>
<reference evidence="8 9" key="1">
    <citation type="submission" date="2019-05" db="EMBL/GenBank/DDBJ databases">
        <title>Genome sequence of Cellulomonas hominis strain CS1.</title>
        <authorList>
            <person name="Belmont J."/>
            <person name="Maclea K.S."/>
        </authorList>
    </citation>
    <scope>NUCLEOTIDE SEQUENCE [LARGE SCALE GENOMIC DNA]</scope>
    <source>
        <strain evidence="8 9">CS1</strain>
    </source>
</reference>
<dbReference type="GO" id="GO:0016301">
    <property type="term" value="F:kinase activity"/>
    <property type="evidence" value="ECO:0007669"/>
    <property type="project" value="UniProtKB-KW"/>
</dbReference>
<dbReference type="GO" id="GO:0009401">
    <property type="term" value="P:phosphoenolpyruvate-dependent sugar phosphotransferase system"/>
    <property type="evidence" value="ECO:0007669"/>
    <property type="project" value="UniProtKB-KW"/>
</dbReference>